<reference evidence="3" key="1">
    <citation type="journal article" date="2019" name="Int. J. Syst. Evol. Microbiol.">
        <title>The Global Catalogue of Microorganisms (GCM) 10K type strain sequencing project: providing services to taxonomists for standard genome sequencing and annotation.</title>
        <authorList>
            <consortium name="The Broad Institute Genomics Platform"/>
            <consortium name="The Broad Institute Genome Sequencing Center for Infectious Disease"/>
            <person name="Wu L."/>
            <person name="Ma J."/>
        </authorList>
    </citation>
    <scope>NUCLEOTIDE SEQUENCE [LARGE SCALE GENOMIC DNA]</scope>
    <source>
        <strain evidence="3">CCUG 42001</strain>
    </source>
</reference>
<dbReference type="Proteomes" id="UP001596267">
    <property type="component" value="Unassembled WGS sequence"/>
</dbReference>
<proteinExistence type="predicted"/>
<comment type="caution">
    <text evidence="2">The sequence shown here is derived from an EMBL/GenBank/DDBJ whole genome shotgun (WGS) entry which is preliminary data.</text>
</comment>
<dbReference type="EMBL" id="JBHSTQ010000009">
    <property type="protein sequence ID" value="MFC6386908.1"/>
    <property type="molecule type" value="Genomic_DNA"/>
</dbReference>
<accession>A0ABW1WFC3</accession>
<sequence length="186" mass="21049">MIHKTFLGIWFFLIFLILYMILPYIHVDAQPIILNKIIMSERPVDRTQLIKNSDLIVFAHIGEHINKWEIGQELPSGAKLVNASQILQIRRVIVGEPPSPSVLLTTGVEPLPDPKDPLNNLYTGPLADGDYLLFLKRLNATQYVRLSGGFSSVYPVVSGKTIALDERFQTFSGKSIDEIMQMLHRH</sequence>
<evidence type="ECO:0008006" key="4">
    <source>
        <dbReference type="Google" id="ProtNLM"/>
    </source>
</evidence>
<gene>
    <name evidence="2" type="ORF">ACFP7A_09865</name>
</gene>
<protein>
    <recommendedName>
        <fullName evidence="4">Soluble ligand binding domain-containing protein</fullName>
    </recommendedName>
</protein>
<keyword evidence="1" id="KW-0812">Transmembrane</keyword>
<keyword evidence="3" id="KW-1185">Reference proteome</keyword>
<evidence type="ECO:0000313" key="2">
    <source>
        <dbReference type="EMBL" id="MFC6386908.1"/>
    </source>
</evidence>
<evidence type="ECO:0000256" key="1">
    <source>
        <dbReference type="SAM" id="Phobius"/>
    </source>
</evidence>
<organism evidence="2 3">
    <name type="scientific">Sporolactobacillus kofuensis</name>
    <dbReference type="NCBI Taxonomy" id="269672"/>
    <lineage>
        <taxon>Bacteria</taxon>
        <taxon>Bacillati</taxon>
        <taxon>Bacillota</taxon>
        <taxon>Bacilli</taxon>
        <taxon>Bacillales</taxon>
        <taxon>Sporolactobacillaceae</taxon>
        <taxon>Sporolactobacillus</taxon>
    </lineage>
</organism>
<evidence type="ECO:0000313" key="3">
    <source>
        <dbReference type="Proteomes" id="UP001596267"/>
    </source>
</evidence>
<feature type="transmembrane region" description="Helical" evidence="1">
    <location>
        <begin position="7"/>
        <end position="25"/>
    </location>
</feature>
<keyword evidence="1" id="KW-1133">Transmembrane helix</keyword>
<keyword evidence="1" id="KW-0472">Membrane</keyword>
<dbReference type="RefSeq" id="WP_253054870.1">
    <property type="nucleotide sequence ID" value="NZ_JAMXWN010000009.1"/>
</dbReference>
<name>A0ABW1WFC3_9BACL</name>